<keyword evidence="6" id="KW-0963">Cytoplasm</keyword>
<dbReference type="GO" id="GO:0004424">
    <property type="term" value="F:imidazoleglycerol-phosphate dehydratase activity"/>
    <property type="evidence" value="ECO:0007669"/>
    <property type="project" value="UniProtKB-UniRule"/>
</dbReference>
<keyword evidence="9" id="KW-1185">Reference proteome</keyword>
<dbReference type="RefSeq" id="WP_037236473.1">
    <property type="nucleotide sequence ID" value="NZ_JAEMUK010000078.1"/>
</dbReference>
<evidence type="ECO:0000256" key="1">
    <source>
        <dbReference type="ARBA" id="ARBA00005047"/>
    </source>
</evidence>
<accession>A0A8I1GG68</accession>
<reference evidence="8 9" key="1">
    <citation type="submission" date="2020-12" db="EMBL/GenBank/DDBJ databases">
        <title>Revised draft genomes of Rhodomicrobium vannielii ATCC 17100 and Rhodomicrobium udaipurense JA643.</title>
        <authorList>
            <person name="Conners E.M."/>
            <person name="Davenport E.J."/>
            <person name="Bose A."/>
        </authorList>
    </citation>
    <scope>NUCLEOTIDE SEQUENCE [LARGE SCALE GENOMIC DNA]</scope>
    <source>
        <strain evidence="8 9">JA643</strain>
    </source>
</reference>
<comment type="pathway">
    <text evidence="1 6 7">Amino-acid biosynthesis; L-histidine biosynthesis; L-histidine from 5-phospho-alpha-D-ribose 1-diphosphate: step 6/9.</text>
</comment>
<dbReference type="Pfam" id="PF00475">
    <property type="entry name" value="IGPD"/>
    <property type="match status" value="1"/>
</dbReference>
<dbReference type="Gene3D" id="3.30.230.40">
    <property type="entry name" value="Imidazole glycerol phosphate dehydratase, domain 1"/>
    <property type="match status" value="2"/>
</dbReference>
<evidence type="ECO:0000256" key="3">
    <source>
        <dbReference type="ARBA" id="ARBA00022605"/>
    </source>
</evidence>
<dbReference type="SUPFAM" id="SSF54211">
    <property type="entry name" value="Ribosomal protein S5 domain 2-like"/>
    <property type="match status" value="2"/>
</dbReference>
<dbReference type="PROSITE" id="PS00955">
    <property type="entry name" value="IGP_DEHYDRATASE_2"/>
    <property type="match status" value="1"/>
</dbReference>
<dbReference type="UniPathway" id="UPA00031">
    <property type="reaction ID" value="UER00011"/>
</dbReference>
<sequence length="197" mass="21581">MRKARIERKTKETGIAVEVNLDGTGAFSIATGVGFFDHMLEQLSKHSRIDIALSAEGDLHVDQHHTVEDVGIALGQAIAQALGDKCGIGRYAHAYLPMDETLTRVALDISGRPYLIWRVKFPTEKIGQMDTELFREFFQALAQNAGITLHIETLYGENAHHIAESCFKGLARALREAILIDEAARGEIPSTKGQLGG</sequence>
<keyword evidence="4 6" id="KW-0368">Histidine biosynthesis</keyword>
<comment type="caution">
    <text evidence="8">The sequence shown here is derived from an EMBL/GenBank/DDBJ whole genome shotgun (WGS) entry which is preliminary data.</text>
</comment>
<dbReference type="InterPro" id="IPR020565">
    <property type="entry name" value="ImidazoleglycerP_deHydtase_CS"/>
</dbReference>
<evidence type="ECO:0000256" key="2">
    <source>
        <dbReference type="ARBA" id="ARBA00016664"/>
    </source>
</evidence>
<dbReference type="GO" id="GO:0000105">
    <property type="term" value="P:L-histidine biosynthetic process"/>
    <property type="evidence" value="ECO:0007669"/>
    <property type="project" value="UniProtKB-UniRule"/>
</dbReference>
<evidence type="ECO:0000256" key="5">
    <source>
        <dbReference type="ARBA" id="ARBA00023239"/>
    </source>
</evidence>
<dbReference type="FunFam" id="3.30.230.40:FF:000003">
    <property type="entry name" value="Imidazoleglycerol-phosphate dehydratase HisB"/>
    <property type="match status" value="1"/>
</dbReference>
<dbReference type="GO" id="GO:0005737">
    <property type="term" value="C:cytoplasm"/>
    <property type="evidence" value="ECO:0007669"/>
    <property type="project" value="UniProtKB-SubCell"/>
</dbReference>
<dbReference type="EC" id="4.2.1.19" evidence="6 7"/>
<dbReference type="CDD" id="cd07914">
    <property type="entry name" value="IGPD"/>
    <property type="match status" value="1"/>
</dbReference>
<keyword evidence="5 6" id="KW-0456">Lyase</keyword>
<gene>
    <name evidence="6 8" type="primary">hisB</name>
    <name evidence="8" type="ORF">JDN41_11880</name>
</gene>
<protein>
    <recommendedName>
        <fullName evidence="2 6">Imidazoleglycerol-phosphate dehydratase</fullName>
        <shortName evidence="6">IGPD</shortName>
        <ecNumber evidence="6 7">4.2.1.19</ecNumber>
    </recommendedName>
</protein>
<keyword evidence="3 6" id="KW-0028">Amino-acid biosynthesis</keyword>
<dbReference type="FunFam" id="3.30.230.40:FF:000001">
    <property type="entry name" value="Imidazoleglycerol-phosphate dehydratase HisB"/>
    <property type="match status" value="1"/>
</dbReference>
<dbReference type="NCBIfam" id="NF002109">
    <property type="entry name" value="PRK00951.1-5"/>
    <property type="match status" value="1"/>
</dbReference>
<organism evidence="8 9">
    <name type="scientific">Rhodomicrobium udaipurense</name>
    <dbReference type="NCBI Taxonomy" id="1202716"/>
    <lineage>
        <taxon>Bacteria</taxon>
        <taxon>Pseudomonadati</taxon>
        <taxon>Pseudomonadota</taxon>
        <taxon>Alphaproteobacteria</taxon>
        <taxon>Hyphomicrobiales</taxon>
        <taxon>Hyphomicrobiaceae</taxon>
        <taxon>Rhodomicrobium</taxon>
    </lineage>
</organism>
<dbReference type="PANTHER" id="PTHR23133">
    <property type="entry name" value="IMIDAZOLEGLYCEROL-PHOSPHATE DEHYDRATASE HIS7"/>
    <property type="match status" value="1"/>
</dbReference>
<name>A0A8I1GG68_9HYPH</name>
<dbReference type="Proteomes" id="UP000623250">
    <property type="component" value="Unassembled WGS sequence"/>
</dbReference>
<comment type="subcellular location">
    <subcellularLocation>
        <location evidence="6 7">Cytoplasm</location>
    </subcellularLocation>
</comment>
<comment type="catalytic activity">
    <reaction evidence="6 7">
        <text>D-erythro-1-(imidazol-4-yl)glycerol 3-phosphate = 3-(imidazol-4-yl)-2-oxopropyl phosphate + H2O</text>
        <dbReference type="Rhea" id="RHEA:11040"/>
        <dbReference type="ChEBI" id="CHEBI:15377"/>
        <dbReference type="ChEBI" id="CHEBI:57766"/>
        <dbReference type="ChEBI" id="CHEBI:58278"/>
        <dbReference type="EC" id="4.2.1.19"/>
    </reaction>
</comment>
<evidence type="ECO:0000256" key="7">
    <source>
        <dbReference type="RuleBase" id="RU000599"/>
    </source>
</evidence>
<proteinExistence type="inferred from homology"/>
<dbReference type="AlphaFoldDB" id="A0A8I1GG68"/>
<evidence type="ECO:0000313" key="9">
    <source>
        <dbReference type="Proteomes" id="UP000623250"/>
    </source>
</evidence>
<dbReference type="HAMAP" id="MF_00076">
    <property type="entry name" value="HisB"/>
    <property type="match status" value="1"/>
</dbReference>
<evidence type="ECO:0000256" key="4">
    <source>
        <dbReference type="ARBA" id="ARBA00023102"/>
    </source>
</evidence>
<dbReference type="NCBIfam" id="NF002114">
    <property type="entry name" value="PRK00951.2-4"/>
    <property type="match status" value="1"/>
</dbReference>
<dbReference type="PANTHER" id="PTHR23133:SF2">
    <property type="entry name" value="IMIDAZOLEGLYCEROL-PHOSPHATE DEHYDRATASE"/>
    <property type="match status" value="1"/>
</dbReference>
<dbReference type="InterPro" id="IPR000807">
    <property type="entry name" value="ImidazoleglycerolP_deHydtase"/>
</dbReference>
<dbReference type="EMBL" id="JAEMUK010000078">
    <property type="protein sequence ID" value="MBJ7544244.1"/>
    <property type="molecule type" value="Genomic_DNA"/>
</dbReference>
<dbReference type="InterPro" id="IPR020568">
    <property type="entry name" value="Ribosomal_Su5_D2-typ_SF"/>
</dbReference>
<evidence type="ECO:0000256" key="6">
    <source>
        <dbReference type="HAMAP-Rule" id="MF_00076"/>
    </source>
</evidence>
<comment type="similarity">
    <text evidence="6 7">Belongs to the imidazoleglycerol-phosphate dehydratase family.</text>
</comment>
<evidence type="ECO:0000313" key="8">
    <source>
        <dbReference type="EMBL" id="MBJ7544244.1"/>
    </source>
</evidence>
<dbReference type="InterPro" id="IPR038494">
    <property type="entry name" value="IGPD_sf"/>
</dbReference>
<dbReference type="PROSITE" id="PS00954">
    <property type="entry name" value="IGP_DEHYDRATASE_1"/>
    <property type="match status" value="1"/>
</dbReference>
<dbReference type="NCBIfam" id="NF002111">
    <property type="entry name" value="PRK00951.2-1"/>
    <property type="match status" value="1"/>
</dbReference>